<dbReference type="InterPro" id="IPR004499">
    <property type="entry name" value="Pro-tRNA-ligase_IIa_arc-type"/>
</dbReference>
<feature type="region of interest" description="Disordered" evidence="2">
    <location>
        <begin position="59"/>
        <end position="79"/>
    </location>
</feature>
<dbReference type="GO" id="GO:0005524">
    <property type="term" value="F:ATP binding"/>
    <property type="evidence" value="ECO:0007669"/>
    <property type="project" value="InterPro"/>
</dbReference>
<dbReference type="OrthoDB" id="6019893at2759"/>
<dbReference type="InterPro" id="IPR009091">
    <property type="entry name" value="RCC1/BLIP-II"/>
</dbReference>
<sequence>MVDISNEDRDWAINMCNDACPYEESDSSDTEINIVEGSTNVSLEDEDESDDHSVSEIEGFEGQSNEVDARSEQTNDNDFDLFSGKLGGEDLDENAIMFSMRFKTKNEAFEFYKRVCQGPSTNSKRVRKCVRSADLSEEEEIHSTSGVCGFVATENSDKNKGRSRISKCGNCNETGHTKTTCTWPKPQSQVPANRPCIELVGQKKVNHQSTSYRSEEVLNCEERHCPSSWSLLLDLMSWQCPNPALLASKKEEERMGVFTFVCKSSGKVWSGKQYSGDLEASASSTFELQRKLVQAALSADSSGGVSSSFSLVTPSFAVFQVIVGGGGGGGFIGMFEKQDGVVLMATTRNLKQIDQALQRTGRMDRVFHLQRPTQREREKILQISAKETMDEELIDFVDCGKGVLLSGPPGTGSLKYWSPYRRIYEEYLAIPVVKGKASELEKFPGGFYTTTVEAFIPNTGHGIQGATSHCLGHNFANMFEITFENEMREKAMVWQNSWAYSTRTLFVGLFILVYEETRCAFDNDHNILEWAKANNHGSLQIICEYYRLCCPTRGTTLAFCPLEHLHPLEFHRPSETVLHVAGLTIDLKSCSSLEFVEPSYENQKVCLYDVIIEGNSCGVHSSDQVLTMLAGALLEKQIVVVCSNLVGVKNKTGEVQSKIGNVILVDANKNQVRSPTLPQLPQNKELFKSLSPYHAKFVGESYLGRRRPVFECTDVQIEAAKGFLAVLRSYLDSLCSNLRSHTITNVQSNDDKLGDTEKFVSPSFPSFLLFTVKEFSGGELYTWGSNENGCLGVGCTEAIYEPERVEGPFLKFSVFKVSCGWKHTAAVSGGKVFTWGWGGSHGTFSVDGHSPGGQLGHGDDIDYYELMMVEFGKNVKALEVSCGFNHTGAILEYA</sequence>
<dbReference type="AlphaFoldDB" id="A0A835ISC5"/>
<protein>
    <submittedName>
        <fullName evidence="3">Uncharacterized protein</fullName>
    </submittedName>
</protein>
<feature type="repeat" description="RCC1" evidence="1">
    <location>
        <begin position="778"/>
        <end position="830"/>
    </location>
</feature>
<dbReference type="Pfam" id="PF00415">
    <property type="entry name" value="RCC1"/>
    <property type="match status" value="1"/>
</dbReference>
<proteinExistence type="predicted"/>
<accession>A0A835ISC5</accession>
<dbReference type="PANTHER" id="PTHR43382:SF2">
    <property type="entry name" value="BIFUNCTIONAL GLUTAMATE_PROLINE--TRNA LIGASE"/>
    <property type="match status" value="1"/>
</dbReference>
<dbReference type="Proteomes" id="UP000631114">
    <property type="component" value="Unassembled WGS sequence"/>
</dbReference>
<dbReference type="GO" id="GO:0006433">
    <property type="term" value="P:prolyl-tRNA aminoacylation"/>
    <property type="evidence" value="ECO:0007669"/>
    <property type="project" value="InterPro"/>
</dbReference>
<dbReference type="GO" id="GO:0004827">
    <property type="term" value="F:proline-tRNA ligase activity"/>
    <property type="evidence" value="ECO:0007669"/>
    <property type="project" value="InterPro"/>
</dbReference>
<name>A0A835ISC5_9MAGN</name>
<dbReference type="InterPro" id="IPR045864">
    <property type="entry name" value="aa-tRNA-synth_II/BPL/LPL"/>
</dbReference>
<dbReference type="Gene3D" id="3.30.930.10">
    <property type="entry name" value="Bira Bifunctional Protein, Domain 2"/>
    <property type="match status" value="1"/>
</dbReference>
<dbReference type="PANTHER" id="PTHR43382">
    <property type="entry name" value="PROLYL-TRNA SYNTHETASE"/>
    <property type="match status" value="1"/>
</dbReference>
<evidence type="ECO:0000313" key="3">
    <source>
        <dbReference type="EMBL" id="KAF9622699.1"/>
    </source>
</evidence>
<evidence type="ECO:0000313" key="4">
    <source>
        <dbReference type="Proteomes" id="UP000631114"/>
    </source>
</evidence>
<evidence type="ECO:0000256" key="1">
    <source>
        <dbReference type="PROSITE-ProRule" id="PRU00235"/>
    </source>
</evidence>
<dbReference type="InterPro" id="IPR000408">
    <property type="entry name" value="Reg_chr_condens"/>
</dbReference>
<dbReference type="GO" id="GO:0017101">
    <property type="term" value="C:aminoacyl-tRNA synthetase multienzyme complex"/>
    <property type="evidence" value="ECO:0007669"/>
    <property type="project" value="TreeGrafter"/>
</dbReference>
<dbReference type="InterPro" id="IPR027417">
    <property type="entry name" value="P-loop_NTPase"/>
</dbReference>
<dbReference type="SUPFAM" id="SSF55681">
    <property type="entry name" value="Class II aaRS and biotin synthetases"/>
    <property type="match status" value="1"/>
</dbReference>
<feature type="repeat" description="RCC1" evidence="1">
    <location>
        <begin position="830"/>
        <end position="893"/>
    </location>
</feature>
<evidence type="ECO:0000256" key="2">
    <source>
        <dbReference type="SAM" id="MobiDB-lite"/>
    </source>
</evidence>
<dbReference type="SUPFAM" id="SSF50985">
    <property type="entry name" value="RCC1/BLIP-II"/>
    <property type="match status" value="1"/>
</dbReference>
<dbReference type="GO" id="GO:0005737">
    <property type="term" value="C:cytoplasm"/>
    <property type="evidence" value="ECO:0007669"/>
    <property type="project" value="InterPro"/>
</dbReference>
<dbReference type="Gene3D" id="1.10.8.60">
    <property type="match status" value="1"/>
</dbReference>
<dbReference type="Gene3D" id="3.40.50.300">
    <property type="entry name" value="P-loop containing nucleotide triphosphate hydrolases"/>
    <property type="match status" value="1"/>
</dbReference>
<reference evidence="3 4" key="1">
    <citation type="submission" date="2020-10" db="EMBL/GenBank/DDBJ databases">
        <title>The Coptis chinensis genome and diversification of protoberbering-type alkaloids.</title>
        <authorList>
            <person name="Wang B."/>
            <person name="Shu S."/>
            <person name="Song C."/>
            <person name="Liu Y."/>
        </authorList>
    </citation>
    <scope>NUCLEOTIDE SEQUENCE [LARGE SCALE GENOMIC DNA]</scope>
    <source>
        <strain evidence="3">HL-2020</strain>
        <tissue evidence="3">Leaf</tissue>
    </source>
</reference>
<keyword evidence="4" id="KW-1185">Reference proteome</keyword>
<comment type="caution">
    <text evidence="3">The sequence shown here is derived from an EMBL/GenBank/DDBJ whole genome shotgun (WGS) entry which is preliminary data.</text>
</comment>
<organism evidence="3 4">
    <name type="scientific">Coptis chinensis</name>
    <dbReference type="NCBI Taxonomy" id="261450"/>
    <lineage>
        <taxon>Eukaryota</taxon>
        <taxon>Viridiplantae</taxon>
        <taxon>Streptophyta</taxon>
        <taxon>Embryophyta</taxon>
        <taxon>Tracheophyta</taxon>
        <taxon>Spermatophyta</taxon>
        <taxon>Magnoliopsida</taxon>
        <taxon>Ranunculales</taxon>
        <taxon>Ranunculaceae</taxon>
        <taxon>Coptidoideae</taxon>
        <taxon>Coptis</taxon>
    </lineage>
</organism>
<gene>
    <name evidence="3" type="ORF">IFM89_032879</name>
</gene>
<dbReference type="Gene3D" id="2.130.10.30">
    <property type="entry name" value="Regulator of chromosome condensation 1/beta-lactamase-inhibitor protein II"/>
    <property type="match status" value="1"/>
</dbReference>
<dbReference type="PROSITE" id="PS50012">
    <property type="entry name" value="RCC1_3"/>
    <property type="match status" value="2"/>
</dbReference>
<dbReference type="EMBL" id="JADFTS010000002">
    <property type="protein sequence ID" value="KAF9622699.1"/>
    <property type="molecule type" value="Genomic_DNA"/>
</dbReference>
<dbReference type="SUPFAM" id="SSF52540">
    <property type="entry name" value="P-loop containing nucleoside triphosphate hydrolases"/>
    <property type="match status" value="1"/>
</dbReference>